<keyword evidence="4" id="KW-1185">Reference proteome</keyword>
<sequence>KDPTSLHLLRIFSVSIHSSSRRASQNSFIAGFYPVMASNPMKQERRPMRRSRYGCRNCKLRKLKCDENKPSCNKCASFGVLCNFGLNIPDLQPITSDTGRSLACHKPALQPPVASVIWTSDRYTTYQLNAKCQDFITRYYGRSLLTPDDSNMLKVNRKLLDLAFSYPCLMHASLAVAFTYDRYLNSSSNSRPSLEECYHWSQSTALFNKRLREPVKAKDKDPIWGTAAALAVLTFSCPDAHRPEDSWPLKSSGEDDLDWVYMINGKMSLWDMVDPLRPDSLFQVMAVTLAQMHSPLPEVGINGIPEALAIVCLLDDSSTPDNNLYFHAAHAVSRILNLADSDVTTGHTQLFTHRLDGAFKKLLVGRDPVALVLLYLWYCKAGRSIWWIELRARVECPAIRMYLELYHPDDFAVHALLQTDDVTMGQELVRRSLRDV</sequence>
<organism evidence="3 4">
    <name type="scientific">Fusarium avenaceum</name>
    <dbReference type="NCBI Taxonomy" id="40199"/>
    <lineage>
        <taxon>Eukaryota</taxon>
        <taxon>Fungi</taxon>
        <taxon>Dikarya</taxon>
        <taxon>Ascomycota</taxon>
        <taxon>Pezizomycotina</taxon>
        <taxon>Sordariomycetes</taxon>
        <taxon>Hypocreomycetidae</taxon>
        <taxon>Hypocreales</taxon>
        <taxon>Nectriaceae</taxon>
        <taxon>Fusarium</taxon>
        <taxon>Fusarium tricinctum species complex</taxon>
    </lineage>
</organism>
<dbReference type="PANTHER" id="PTHR47657">
    <property type="entry name" value="STEROL REGULATORY ELEMENT-BINDING PROTEIN ECM22"/>
    <property type="match status" value="1"/>
</dbReference>
<evidence type="ECO:0000259" key="2">
    <source>
        <dbReference type="PROSITE" id="PS50048"/>
    </source>
</evidence>
<dbReference type="Proteomes" id="UP000782241">
    <property type="component" value="Unassembled WGS sequence"/>
</dbReference>
<protein>
    <recommendedName>
        <fullName evidence="2">Zn(2)-C6 fungal-type domain-containing protein</fullName>
    </recommendedName>
</protein>
<dbReference type="CDD" id="cd00067">
    <property type="entry name" value="GAL4"/>
    <property type="match status" value="1"/>
</dbReference>
<dbReference type="EMBL" id="JAGPUO010000011">
    <property type="protein sequence ID" value="KAG5659709.1"/>
    <property type="molecule type" value="Genomic_DNA"/>
</dbReference>
<dbReference type="InterPro" id="IPR052400">
    <property type="entry name" value="Zn2-C6_fungal_TF"/>
</dbReference>
<dbReference type="Gene3D" id="4.10.240.10">
    <property type="entry name" value="Zn(2)-C6 fungal-type DNA-binding domain"/>
    <property type="match status" value="1"/>
</dbReference>
<dbReference type="SMART" id="SM00066">
    <property type="entry name" value="GAL4"/>
    <property type="match status" value="1"/>
</dbReference>
<dbReference type="PROSITE" id="PS00463">
    <property type="entry name" value="ZN2_CY6_FUNGAL_1"/>
    <property type="match status" value="1"/>
</dbReference>
<evidence type="ECO:0000313" key="3">
    <source>
        <dbReference type="EMBL" id="KAG5659709.1"/>
    </source>
</evidence>
<dbReference type="PANTHER" id="PTHR47657:SF11">
    <property type="entry name" value="FINGER DOMAIN PROTEIN, PUTATIVE (AFU_ORTHOLOGUE AFUA_1G01650)-RELATED"/>
    <property type="match status" value="1"/>
</dbReference>
<evidence type="ECO:0000313" key="4">
    <source>
        <dbReference type="Proteomes" id="UP000782241"/>
    </source>
</evidence>
<evidence type="ECO:0000256" key="1">
    <source>
        <dbReference type="ARBA" id="ARBA00023242"/>
    </source>
</evidence>
<name>A0A9P7GZM7_9HYPO</name>
<feature type="non-terminal residue" evidence="3">
    <location>
        <position position="1"/>
    </location>
</feature>
<accession>A0A9P7GZM7</accession>
<feature type="domain" description="Zn(2)-C6 fungal-type" evidence="2">
    <location>
        <begin position="54"/>
        <end position="84"/>
    </location>
</feature>
<gene>
    <name evidence="3" type="ORF">KAF25_002268</name>
</gene>
<dbReference type="AlphaFoldDB" id="A0A9P7GZM7"/>
<keyword evidence="1" id="KW-0539">Nucleus</keyword>
<reference evidence="3" key="1">
    <citation type="submission" date="2021-04" db="EMBL/GenBank/DDBJ databases">
        <title>Draft genome of Fusarium avenaceum strain F156N33, isolated from an atmospheric sample in Virginia.</title>
        <authorList>
            <person name="Yang S."/>
            <person name="Vinatzer B.A."/>
            <person name="Coleman J."/>
        </authorList>
    </citation>
    <scope>NUCLEOTIDE SEQUENCE</scope>
    <source>
        <strain evidence="3">F156N33</strain>
    </source>
</reference>
<dbReference type="PROSITE" id="PS50048">
    <property type="entry name" value="ZN2_CY6_FUNGAL_2"/>
    <property type="match status" value="1"/>
</dbReference>
<dbReference type="InterPro" id="IPR036864">
    <property type="entry name" value="Zn2-C6_fun-type_DNA-bd_sf"/>
</dbReference>
<dbReference type="Pfam" id="PF00172">
    <property type="entry name" value="Zn_clus"/>
    <property type="match status" value="1"/>
</dbReference>
<dbReference type="GO" id="GO:0000981">
    <property type="term" value="F:DNA-binding transcription factor activity, RNA polymerase II-specific"/>
    <property type="evidence" value="ECO:0007669"/>
    <property type="project" value="InterPro"/>
</dbReference>
<proteinExistence type="predicted"/>
<dbReference type="GO" id="GO:0008270">
    <property type="term" value="F:zinc ion binding"/>
    <property type="evidence" value="ECO:0007669"/>
    <property type="project" value="InterPro"/>
</dbReference>
<dbReference type="InterPro" id="IPR001138">
    <property type="entry name" value="Zn2Cys6_DnaBD"/>
</dbReference>
<comment type="caution">
    <text evidence="3">The sequence shown here is derived from an EMBL/GenBank/DDBJ whole genome shotgun (WGS) entry which is preliminary data.</text>
</comment>
<dbReference type="SUPFAM" id="SSF57701">
    <property type="entry name" value="Zn2/Cys6 DNA-binding domain"/>
    <property type="match status" value="1"/>
</dbReference>